<dbReference type="RefSeq" id="WP_136692927.1">
    <property type="nucleotide sequence ID" value="NZ_SSHH01000001.1"/>
</dbReference>
<keyword evidence="2" id="KW-1185">Reference proteome</keyword>
<dbReference type="OrthoDB" id="7630206at2"/>
<sequence length="232" mass="25215">MSQSPLALSPTYGLTVSHFGEEAQPLLQVDGALADLALVRKIAARHSYRSIGPFYPGLRAPVSAKIAMPLVEPLLPKMCETFGLEREPAYFECYLSLVTKAPGELAPIQRLPHFDGTEPERLAVLLFLSDDSACGTAFYRQCSTGYESVDGSRYDCYLAELEAATAQHGIPPASYIGADSPIFTRTLRVAGAANRMIAYRGNTLHCAALRDDFTPDADPRSGRLTLNLFLKA</sequence>
<organism evidence="1 2">
    <name type="scientific">Alteraurantiacibacter aquimixticola</name>
    <dbReference type="NCBI Taxonomy" id="2489173"/>
    <lineage>
        <taxon>Bacteria</taxon>
        <taxon>Pseudomonadati</taxon>
        <taxon>Pseudomonadota</taxon>
        <taxon>Alphaproteobacteria</taxon>
        <taxon>Sphingomonadales</taxon>
        <taxon>Erythrobacteraceae</taxon>
        <taxon>Alteraurantiacibacter</taxon>
    </lineage>
</organism>
<evidence type="ECO:0000313" key="1">
    <source>
        <dbReference type="EMBL" id="TIX51725.1"/>
    </source>
</evidence>
<dbReference type="Pfam" id="PF20043">
    <property type="entry name" value="DUF6445"/>
    <property type="match status" value="1"/>
</dbReference>
<name>A0A4T3F384_9SPHN</name>
<protein>
    <submittedName>
        <fullName evidence="1">Uncharacterized protein</fullName>
    </submittedName>
</protein>
<evidence type="ECO:0000313" key="2">
    <source>
        <dbReference type="Proteomes" id="UP000309389"/>
    </source>
</evidence>
<dbReference type="InterPro" id="IPR045617">
    <property type="entry name" value="DUF6445"/>
</dbReference>
<comment type="caution">
    <text evidence="1">The sequence shown here is derived from an EMBL/GenBank/DDBJ whole genome shotgun (WGS) entry which is preliminary data.</text>
</comment>
<accession>A0A4T3F384</accession>
<proteinExistence type="predicted"/>
<dbReference type="AlphaFoldDB" id="A0A4T3F384"/>
<reference evidence="1 2" key="1">
    <citation type="submission" date="2019-04" db="EMBL/GenBank/DDBJ databases">
        <title>Altererythrobacter aquimixticola sp. nov., isolated from sediment of junction between the ocean and a freshwater spring.</title>
        <authorList>
            <person name="Yoon J.-H."/>
        </authorList>
    </citation>
    <scope>NUCLEOTIDE SEQUENCE [LARGE SCALE GENOMIC DNA]</scope>
    <source>
        <strain evidence="1 2">SSKS-13</strain>
    </source>
</reference>
<dbReference type="Proteomes" id="UP000309389">
    <property type="component" value="Unassembled WGS sequence"/>
</dbReference>
<dbReference type="EMBL" id="SSHH01000001">
    <property type="protein sequence ID" value="TIX51725.1"/>
    <property type="molecule type" value="Genomic_DNA"/>
</dbReference>
<gene>
    <name evidence="1" type="ORF">E5222_04550</name>
</gene>